<protein>
    <submittedName>
        <fullName evidence="8">Efflux pump roqT</fullName>
    </submittedName>
</protein>
<dbReference type="Proteomes" id="UP001301769">
    <property type="component" value="Unassembled WGS sequence"/>
</dbReference>
<reference evidence="8" key="1">
    <citation type="journal article" date="2023" name="Mol. Phylogenet. Evol.">
        <title>Genome-scale phylogeny and comparative genomics of the fungal order Sordariales.</title>
        <authorList>
            <person name="Hensen N."/>
            <person name="Bonometti L."/>
            <person name="Westerberg I."/>
            <person name="Brannstrom I.O."/>
            <person name="Guillou S."/>
            <person name="Cros-Aarteil S."/>
            <person name="Calhoun S."/>
            <person name="Haridas S."/>
            <person name="Kuo A."/>
            <person name="Mondo S."/>
            <person name="Pangilinan J."/>
            <person name="Riley R."/>
            <person name="LaButti K."/>
            <person name="Andreopoulos B."/>
            <person name="Lipzen A."/>
            <person name="Chen C."/>
            <person name="Yan M."/>
            <person name="Daum C."/>
            <person name="Ng V."/>
            <person name="Clum A."/>
            <person name="Steindorff A."/>
            <person name="Ohm R.A."/>
            <person name="Martin F."/>
            <person name="Silar P."/>
            <person name="Natvig D.O."/>
            <person name="Lalanne C."/>
            <person name="Gautier V."/>
            <person name="Ament-Velasquez S.L."/>
            <person name="Kruys A."/>
            <person name="Hutchinson M.I."/>
            <person name="Powell A.J."/>
            <person name="Barry K."/>
            <person name="Miller A.N."/>
            <person name="Grigoriev I.V."/>
            <person name="Debuchy R."/>
            <person name="Gladieux P."/>
            <person name="Hiltunen Thoren M."/>
            <person name="Johannesson H."/>
        </authorList>
    </citation>
    <scope>NUCLEOTIDE SEQUENCE</scope>
    <source>
        <strain evidence="8">PSN293</strain>
    </source>
</reference>
<gene>
    <name evidence="8" type="ORF">QBC37DRAFT_455086</name>
</gene>
<dbReference type="PROSITE" id="PS50850">
    <property type="entry name" value="MFS"/>
    <property type="match status" value="1"/>
</dbReference>
<keyword evidence="2 6" id="KW-0812">Transmembrane</keyword>
<feature type="compositionally biased region" description="Polar residues" evidence="5">
    <location>
        <begin position="46"/>
        <end position="59"/>
    </location>
</feature>
<sequence length="622" mass="66281">MAYFGFATHNLLVPEGMSNVMEQMTSQLETPGTKPAPVVGLEPPAASSNSRTVTLTNETDVPDGLESPVPSSPGGVPMPFWKEWGLWLAIVSSIACPFLDEGIIATAVSSITSDFGSLGDAGWYGSGYLMTMSAFQLIFGRLYSVFPTRPIFLGSLFLFEGGSLICALSPNSHVFIFGRSVAGIGAAGLYSGAMALFALLLPKHRLPIYVAAMGVLYGVAAQTGPLLGGVITSSIGWRWCFWINLPVAIPGLVINLFFLKQPPRPRPAVAGKEGETSGKPADSVWARLAALDYLGMVLLIPGICCLLVAVDNGGTEGWADKTTIGCFVGAGLLIPSFALSQWWKGEAALLPPRIVTDRLVFSCCVFTSCVESCFMVMVYYMPMWFQTVQGVSAAESGIRYLAHSVSYCVVELACAGIVFKTGYVQPCMLLGSILIPVGGGLLSMLKVWSGPEHWATFQIIVGMGIGAATDQPGVVVQRLLGETDAPLGYATVLFCQNLGPTMALIIANSIFLGRLKTGIIDLFGDELDPEKVLSSGATEIRGMVAPEHVPKLLEIYNQSLTRVFMIVIAAAIVSMFAIIGLGTKRIPDDEMIAGRDPEEKGGQRDLNEKGREHPSGEERSGL</sequence>
<feature type="transmembrane region" description="Helical" evidence="6">
    <location>
        <begin position="359"/>
        <end position="380"/>
    </location>
</feature>
<feature type="transmembrane region" description="Helical" evidence="6">
    <location>
        <begin position="426"/>
        <end position="445"/>
    </location>
</feature>
<feature type="region of interest" description="Disordered" evidence="5">
    <location>
        <begin position="27"/>
        <end position="71"/>
    </location>
</feature>
<feature type="transmembrane region" description="Helical" evidence="6">
    <location>
        <begin position="241"/>
        <end position="259"/>
    </location>
</feature>
<dbReference type="GO" id="GO:0022857">
    <property type="term" value="F:transmembrane transporter activity"/>
    <property type="evidence" value="ECO:0007669"/>
    <property type="project" value="InterPro"/>
</dbReference>
<feature type="transmembrane region" description="Helical" evidence="6">
    <location>
        <begin position="563"/>
        <end position="582"/>
    </location>
</feature>
<dbReference type="PANTHER" id="PTHR23501:SF199">
    <property type="entry name" value="MFS EFFLUX TRANSPORTER INPD-RELATED"/>
    <property type="match status" value="1"/>
</dbReference>
<evidence type="ECO:0000256" key="6">
    <source>
        <dbReference type="SAM" id="Phobius"/>
    </source>
</evidence>
<dbReference type="InterPro" id="IPR036259">
    <property type="entry name" value="MFS_trans_sf"/>
</dbReference>
<dbReference type="Gene3D" id="1.20.1250.20">
    <property type="entry name" value="MFS general substrate transporter like domains"/>
    <property type="match status" value="1"/>
</dbReference>
<proteinExistence type="predicted"/>
<accession>A0AAN6YBW9</accession>
<keyword evidence="9" id="KW-1185">Reference proteome</keyword>
<evidence type="ECO:0000313" key="8">
    <source>
        <dbReference type="EMBL" id="KAK4216468.1"/>
    </source>
</evidence>
<dbReference type="CDD" id="cd17502">
    <property type="entry name" value="MFS_Azr1_MDR_like"/>
    <property type="match status" value="1"/>
</dbReference>
<comment type="subcellular location">
    <subcellularLocation>
        <location evidence="1">Membrane</location>
        <topology evidence="1">Multi-pass membrane protein</topology>
    </subcellularLocation>
</comment>
<dbReference type="InterPro" id="IPR011701">
    <property type="entry name" value="MFS"/>
</dbReference>
<feature type="domain" description="Major facilitator superfamily (MFS) profile" evidence="7">
    <location>
        <begin position="86"/>
        <end position="586"/>
    </location>
</feature>
<reference evidence="8" key="2">
    <citation type="submission" date="2023-05" db="EMBL/GenBank/DDBJ databases">
        <authorList>
            <consortium name="Lawrence Berkeley National Laboratory"/>
            <person name="Steindorff A."/>
            <person name="Hensen N."/>
            <person name="Bonometti L."/>
            <person name="Westerberg I."/>
            <person name="Brannstrom I.O."/>
            <person name="Guillou S."/>
            <person name="Cros-Aarteil S."/>
            <person name="Calhoun S."/>
            <person name="Haridas S."/>
            <person name="Kuo A."/>
            <person name="Mondo S."/>
            <person name="Pangilinan J."/>
            <person name="Riley R."/>
            <person name="Labutti K."/>
            <person name="Andreopoulos B."/>
            <person name="Lipzen A."/>
            <person name="Chen C."/>
            <person name="Yanf M."/>
            <person name="Daum C."/>
            <person name="Ng V."/>
            <person name="Clum A."/>
            <person name="Ohm R."/>
            <person name="Martin F."/>
            <person name="Silar P."/>
            <person name="Natvig D."/>
            <person name="Lalanne C."/>
            <person name="Gautier V."/>
            <person name="Ament-Velasquez S.L."/>
            <person name="Kruys A."/>
            <person name="Hutchinson M.I."/>
            <person name="Powell A.J."/>
            <person name="Barry K."/>
            <person name="Miller A.N."/>
            <person name="Grigoriev I.V."/>
            <person name="Debuchy R."/>
            <person name="Gladieux P."/>
            <person name="Thoren M.H."/>
            <person name="Johannesson H."/>
        </authorList>
    </citation>
    <scope>NUCLEOTIDE SEQUENCE</scope>
    <source>
        <strain evidence="8">PSN293</strain>
    </source>
</reference>
<feature type="transmembrane region" description="Helical" evidence="6">
    <location>
        <begin position="208"/>
        <end position="235"/>
    </location>
</feature>
<evidence type="ECO:0000256" key="2">
    <source>
        <dbReference type="ARBA" id="ARBA00022692"/>
    </source>
</evidence>
<dbReference type="InterPro" id="IPR020846">
    <property type="entry name" value="MFS_dom"/>
</dbReference>
<feature type="region of interest" description="Disordered" evidence="5">
    <location>
        <begin position="589"/>
        <end position="622"/>
    </location>
</feature>
<keyword evidence="3 6" id="KW-1133">Transmembrane helix</keyword>
<feature type="transmembrane region" description="Helical" evidence="6">
    <location>
        <begin position="176"/>
        <end position="201"/>
    </location>
</feature>
<dbReference type="AlphaFoldDB" id="A0AAN6YBW9"/>
<evidence type="ECO:0000259" key="7">
    <source>
        <dbReference type="PROSITE" id="PS50850"/>
    </source>
</evidence>
<evidence type="ECO:0000256" key="4">
    <source>
        <dbReference type="ARBA" id="ARBA00023136"/>
    </source>
</evidence>
<feature type="transmembrane region" description="Helical" evidence="6">
    <location>
        <begin position="151"/>
        <end position="170"/>
    </location>
</feature>
<evidence type="ECO:0000256" key="5">
    <source>
        <dbReference type="SAM" id="MobiDB-lite"/>
    </source>
</evidence>
<feature type="transmembrane region" description="Helical" evidence="6">
    <location>
        <begin position="86"/>
        <end position="109"/>
    </location>
</feature>
<keyword evidence="4 6" id="KW-0472">Membrane</keyword>
<dbReference type="PANTHER" id="PTHR23501">
    <property type="entry name" value="MAJOR FACILITATOR SUPERFAMILY"/>
    <property type="match status" value="1"/>
</dbReference>
<comment type="caution">
    <text evidence="8">The sequence shown here is derived from an EMBL/GenBank/DDBJ whole genome shotgun (WGS) entry which is preliminary data.</text>
</comment>
<feature type="transmembrane region" description="Helical" evidence="6">
    <location>
        <begin position="121"/>
        <end position="139"/>
    </location>
</feature>
<dbReference type="EMBL" id="MU858068">
    <property type="protein sequence ID" value="KAK4216468.1"/>
    <property type="molecule type" value="Genomic_DNA"/>
</dbReference>
<evidence type="ECO:0000256" key="3">
    <source>
        <dbReference type="ARBA" id="ARBA00022989"/>
    </source>
</evidence>
<name>A0AAN6YBW9_9PEZI</name>
<dbReference type="SUPFAM" id="SSF103473">
    <property type="entry name" value="MFS general substrate transporter"/>
    <property type="match status" value="1"/>
</dbReference>
<organism evidence="8 9">
    <name type="scientific">Rhypophila decipiens</name>
    <dbReference type="NCBI Taxonomy" id="261697"/>
    <lineage>
        <taxon>Eukaryota</taxon>
        <taxon>Fungi</taxon>
        <taxon>Dikarya</taxon>
        <taxon>Ascomycota</taxon>
        <taxon>Pezizomycotina</taxon>
        <taxon>Sordariomycetes</taxon>
        <taxon>Sordariomycetidae</taxon>
        <taxon>Sordariales</taxon>
        <taxon>Naviculisporaceae</taxon>
        <taxon>Rhypophila</taxon>
    </lineage>
</organism>
<dbReference type="Pfam" id="PF07690">
    <property type="entry name" value="MFS_1"/>
    <property type="match status" value="1"/>
</dbReference>
<feature type="transmembrane region" description="Helical" evidence="6">
    <location>
        <begin position="322"/>
        <end position="339"/>
    </location>
</feature>
<dbReference type="GO" id="GO:0005886">
    <property type="term" value="C:plasma membrane"/>
    <property type="evidence" value="ECO:0007669"/>
    <property type="project" value="TreeGrafter"/>
</dbReference>
<evidence type="ECO:0000256" key="1">
    <source>
        <dbReference type="ARBA" id="ARBA00004141"/>
    </source>
</evidence>
<evidence type="ECO:0000313" key="9">
    <source>
        <dbReference type="Proteomes" id="UP001301769"/>
    </source>
</evidence>
<feature type="transmembrane region" description="Helical" evidence="6">
    <location>
        <begin position="288"/>
        <end position="310"/>
    </location>
</feature>